<dbReference type="PANTHER" id="PTHR10578">
    <property type="entry name" value="S -2-HYDROXY-ACID OXIDASE-RELATED"/>
    <property type="match status" value="1"/>
</dbReference>
<evidence type="ECO:0000256" key="3">
    <source>
        <dbReference type="ARBA" id="ARBA00022643"/>
    </source>
</evidence>
<name>A0ABV2D1I3_9SPHN</name>
<evidence type="ECO:0000256" key="5">
    <source>
        <dbReference type="ARBA" id="ARBA00024042"/>
    </source>
</evidence>
<comment type="cofactor">
    <cofactor evidence="1">
        <name>FMN</name>
        <dbReference type="ChEBI" id="CHEBI:58210"/>
    </cofactor>
</comment>
<evidence type="ECO:0000313" key="7">
    <source>
        <dbReference type="EMBL" id="MET1755720.1"/>
    </source>
</evidence>
<dbReference type="InterPro" id="IPR037396">
    <property type="entry name" value="FMN_HAD"/>
</dbReference>
<comment type="similarity">
    <text evidence="5">Belongs to the FMN-dependent alpha-hydroxy acid dehydrogenase family.</text>
</comment>
<evidence type="ECO:0000313" key="8">
    <source>
        <dbReference type="Proteomes" id="UP001548713"/>
    </source>
</evidence>
<organism evidence="7 8">
    <name type="scientific">Novosphingobium kalidii</name>
    <dbReference type="NCBI Taxonomy" id="3230299"/>
    <lineage>
        <taxon>Bacteria</taxon>
        <taxon>Pseudomonadati</taxon>
        <taxon>Pseudomonadota</taxon>
        <taxon>Alphaproteobacteria</taxon>
        <taxon>Sphingomonadales</taxon>
        <taxon>Sphingomonadaceae</taxon>
        <taxon>Novosphingobium</taxon>
    </lineage>
</organism>
<accession>A0ABV2D1I3</accession>
<dbReference type="CDD" id="cd02809">
    <property type="entry name" value="alpha_hydroxyacid_oxid_FMN"/>
    <property type="match status" value="1"/>
</dbReference>
<feature type="domain" description="FMN hydroxy acid dehydrogenase" evidence="6">
    <location>
        <begin position="12"/>
        <end position="391"/>
    </location>
</feature>
<keyword evidence="3" id="KW-0288">FMN</keyword>
<evidence type="ECO:0000259" key="6">
    <source>
        <dbReference type="PROSITE" id="PS51349"/>
    </source>
</evidence>
<dbReference type="InterPro" id="IPR000262">
    <property type="entry name" value="FMN-dep_DH"/>
</dbReference>
<dbReference type="SUPFAM" id="SSF51395">
    <property type="entry name" value="FMN-linked oxidoreductases"/>
    <property type="match status" value="1"/>
</dbReference>
<dbReference type="GO" id="GO:0016491">
    <property type="term" value="F:oxidoreductase activity"/>
    <property type="evidence" value="ECO:0007669"/>
    <property type="project" value="UniProtKB-KW"/>
</dbReference>
<keyword evidence="4 7" id="KW-0560">Oxidoreductase</keyword>
<dbReference type="InterPro" id="IPR013785">
    <property type="entry name" value="Aldolase_TIM"/>
</dbReference>
<dbReference type="Proteomes" id="UP001548713">
    <property type="component" value="Unassembled WGS sequence"/>
</dbReference>
<dbReference type="Pfam" id="PF01070">
    <property type="entry name" value="FMN_dh"/>
    <property type="match status" value="1"/>
</dbReference>
<dbReference type="EC" id="1.-.-.-" evidence="7"/>
<keyword evidence="2" id="KW-0285">Flavoprotein</keyword>
<evidence type="ECO:0000256" key="2">
    <source>
        <dbReference type="ARBA" id="ARBA00022630"/>
    </source>
</evidence>
<evidence type="ECO:0000256" key="4">
    <source>
        <dbReference type="ARBA" id="ARBA00023002"/>
    </source>
</evidence>
<protein>
    <submittedName>
        <fullName evidence="7">Alpha-hydroxy acid oxidase</fullName>
        <ecNumber evidence="7">1.-.-.-</ecNumber>
    </submittedName>
</protein>
<dbReference type="PIRSF" id="PIRSF000138">
    <property type="entry name" value="Al-hdrx_acd_dh"/>
    <property type="match status" value="1"/>
</dbReference>
<dbReference type="Gene3D" id="3.20.20.70">
    <property type="entry name" value="Aldolase class I"/>
    <property type="match status" value="1"/>
</dbReference>
<keyword evidence="8" id="KW-1185">Reference proteome</keyword>
<sequence>MTALLRRYRTRGRVERAHSIAELRAMALRRLPRLAAEYLESGAEDELSLAANRAAFDGMEFMPRMGGGKSEVPATSGRLAHQALPYVIAPTGLNGLQWREADLALARGAAGAGVVFTQSTVSNTDVGEIARTPGLAHWFQLYVFSDMQLVLALMARAYEAGVRTLVVTVDANTVGNREWDTRLYARPGVPTPAARIDALLHPRWFASVYLPGLPSFPNLTEALGGRRDLIAASHWLRDNIAPHVTWVQLEQIRAAWTGDLLIKGIAHLADAREAIAIGAQGVVLGNHGGRQLDGAVSGLSLLRQVRDDLGAGPTILVEGGVRRGNDILKARLLGADAVMGGRATLYGVAAGGEAGVARALTILRTEYDRSVRLLGSGELAPKRGNKGRDAV</sequence>
<comment type="caution">
    <text evidence="7">The sequence shown here is derived from an EMBL/GenBank/DDBJ whole genome shotgun (WGS) entry which is preliminary data.</text>
</comment>
<dbReference type="PROSITE" id="PS51349">
    <property type="entry name" value="FMN_HYDROXY_ACID_DH_2"/>
    <property type="match status" value="1"/>
</dbReference>
<dbReference type="RefSeq" id="WP_353984160.1">
    <property type="nucleotide sequence ID" value="NZ_JBEWLY010000013.1"/>
</dbReference>
<dbReference type="PANTHER" id="PTHR10578:SF107">
    <property type="entry name" value="2-HYDROXYACID OXIDASE 1"/>
    <property type="match status" value="1"/>
</dbReference>
<gene>
    <name evidence="7" type="ORF">ABVV53_09645</name>
</gene>
<dbReference type="InterPro" id="IPR012133">
    <property type="entry name" value="Alpha-hydoxy_acid_DH_FMN"/>
</dbReference>
<evidence type="ECO:0000256" key="1">
    <source>
        <dbReference type="ARBA" id="ARBA00001917"/>
    </source>
</evidence>
<dbReference type="EMBL" id="JBEWLY010000013">
    <property type="protein sequence ID" value="MET1755720.1"/>
    <property type="molecule type" value="Genomic_DNA"/>
</dbReference>
<proteinExistence type="inferred from homology"/>
<reference evidence="7 8" key="1">
    <citation type="submission" date="2024-07" db="EMBL/GenBank/DDBJ databases">
        <title>Novosphingobium kalidii RD2P27.</title>
        <authorList>
            <person name="Sun J.-Q."/>
        </authorList>
    </citation>
    <scope>NUCLEOTIDE SEQUENCE [LARGE SCALE GENOMIC DNA]</scope>
    <source>
        <strain evidence="7 8">RD2P27</strain>
    </source>
</reference>